<name>A0ABP0WDF6_9BRYO</name>
<evidence type="ECO:0000313" key="2">
    <source>
        <dbReference type="Proteomes" id="UP001497444"/>
    </source>
</evidence>
<reference evidence="1" key="1">
    <citation type="submission" date="2024-02" db="EMBL/GenBank/DDBJ databases">
        <authorList>
            <consortium name="ELIXIR-Norway"/>
            <consortium name="Elixir Norway"/>
        </authorList>
    </citation>
    <scope>NUCLEOTIDE SEQUENCE</scope>
</reference>
<accession>A0ABP0WDF6</accession>
<gene>
    <name evidence="1" type="ORF">CSSPJE1EN1_LOCUS10356</name>
</gene>
<organism evidence="1 2">
    <name type="scientific">Sphagnum jensenii</name>
    <dbReference type="NCBI Taxonomy" id="128206"/>
    <lineage>
        <taxon>Eukaryota</taxon>
        <taxon>Viridiplantae</taxon>
        <taxon>Streptophyta</taxon>
        <taxon>Embryophyta</taxon>
        <taxon>Bryophyta</taxon>
        <taxon>Sphagnophytina</taxon>
        <taxon>Sphagnopsida</taxon>
        <taxon>Sphagnales</taxon>
        <taxon>Sphagnaceae</taxon>
        <taxon>Sphagnum</taxon>
    </lineage>
</organism>
<proteinExistence type="predicted"/>
<dbReference type="EMBL" id="OZ020112">
    <property type="protein sequence ID" value="CAK9264878.1"/>
    <property type="molecule type" value="Genomic_DNA"/>
</dbReference>
<keyword evidence="2" id="KW-1185">Reference proteome</keyword>
<dbReference type="Proteomes" id="UP001497444">
    <property type="component" value="Chromosome 17"/>
</dbReference>
<sequence length="156" mass="17290">MLMTGFLRDPEETLQMERDAKFLARRQELMQPALILGRTNSIPMLNLKRGTAAQQQQGLPKAGLHLESLLFNSRLLVERSQGGYVVEKSEAAAAVASDANHFCKQQQQLQMEHMVTDDSGKMSTNSSFSVKPAAVFKQEFIISHLNRMGLSNGTAP</sequence>
<protein>
    <submittedName>
        <fullName evidence="1">Uncharacterized protein</fullName>
    </submittedName>
</protein>
<evidence type="ECO:0000313" key="1">
    <source>
        <dbReference type="EMBL" id="CAK9264878.1"/>
    </source>
</evidence>